<keyword evidence="1" id="KW-1133">Transmembrane helix</keyword>
<dbReference type="KEGG" id="poj:PtoMrB4_15610"/>
<protein>
    <submittedName>
        <fullName evidence="2">Uncharacterized protein</fullName>
    </submittedName>
</protein>
<feature type="transmembrane region" description="Helical" evidence="1">
    <location>
        <begin position="99"/>
        <end position="121"/>
    </location>
</feature>
<sequence length="130" mass="14009">MPVQYPLTTYELVVLAIPVVLVLMLLGWLGLTVRRAPGLASLWVSALGVGSGYVLFVGNLVAKGLQQASLEWPLSLSLAVCTVLLLLGAWRYRIEGRRTVGMVVIGAVMLLASMLPTWFVFGCMTTSVCL</sequence>
<dbReference type="EMBL" id="AP022642">
    <property type="protein sequence ID" value="BCA27584.1"/>
    <property type="molecule type" value="Genomic_DNA"/>
</dbReference>
<feature type="transmembrane region" description="Helical" evidence="1">
    <location>
        <begin position="74"/>
        <end position="92"/>
    </location>
</feature>
<feature type="transmembrane region" description="Helical" evidence="1">
    <location>
        <begin position="40"/>
        <end position="62"/>
    </location>
</feature>
<dbReference type="GeneID" id="57396774"/>
<proteinExistence type="predicted"/>
<gene>
    <name evidence="2" type="ORF">PtoMrB4_15610</name>
</gene>
<name>A0A679GNJ0_9GAMM</name>
<keyword evidence="1" id="KW-0812">Transmembrane</keyword>
<feature type="transmembrane region" description="Helical" evidence="1">
    <location>
        <begin position="12"/>
        <end position="33"/>
    </location>
</feature>
<organism evidence="2 3">
    <name type="scientific">Metapseudomonas otitidis</name>
    <dbReference type="NCBI Taxonomy" id="319939"/>
    <lineage>
        <taxon>Bacteria</taxon>
        <taxon>Pseudomonadati</taxon>
        <taxon>Pseudomonadota</taxon>
        <taxon>Gammaproteobacteria</taxon>
        <taxon>Pseudomonadales</taxon>
        <taxon>Pseudomonadaceae</taxon>
        <taxon>Metapseudomonas</taxon>
    </lineage>
</organism>
<reference evidence="2 3" key="1">
    <citation type="journal article" date="2020" name="Microbiol. Resour. Announc.">
        <title>Complete genome sequence of Pseudomonas otitidis strain MrB4, isolated from Lake Biwa in Japan.</title>
        <authorList>
            <person name="Miyazaki K."/>
            <person name="Hase E."/>
            <person name="Maruya T."/>
        </authorList>
    </citation>
    <scope>NUCLEOTIDE SEQUENCE [LARGE SCALE GENOMIC DNA]</scope>
    <source>
        <strain evidence="2 3">MrB4</strain>
    </source>
</reference>
<evidence type="ECO:0000256" key="1">
    <source>
        <dbReference type="SAM" id="Phobius"/>
    </source>
</evidence>
<evidence type="ECO:0000313" key="3">
    <source>
        <dbReference type="Proteomes" id="UP000501237"/>
    </source>
</evidence>
<keyword evidence="1" id="KW-0472">Membrane</keyword>
<evidence type="ECO:0000313" key="2">
    <source>
        <dbReference type="EMBL" id="BCA27584.1"/>
    </source>
</evidence>
<accession>A0A679GNJ0</accession>
<dbReference type="AlphaFoldDB" id="A0A679GNJ0"/>
<dbReference type="RefSeq" id="WP_142011314.1">
    <property type="nucleotide sequence ID" value="NZ_AP022642.1"/>
</dbReference>
<dbReference type="Proteomes" id="UP000501237">
    <property type="component" value="Chromosome"/>
</dbReference>